<feature type="region of interest" description="Disordered" evidence="1">
    <location>
        <begin position="444"/>
        <end position="488"/>
    </location>
</feature>
<dbReference type="EMBL" id="BAAAKV010000003">
    <property type="protein sequence ID" value="GAA1152479.1"/>
    <property type="molecule type" value="Genomic_DNA"/>
</dbReference>
<gene>
    <name evidence="2" type="ORF">GCM10009654_04990</name>
</gene>
<reference evidence="2 3" key="1">
    <citation type="journal article" date="2019" name="Int. J. Syst. Evol. Microbiol.">
        <title>The Global Catalogue of Microorganisms (GCM) 10K type strain sequencing project: providing services to taxonomists for standard genome sequencing and annotation.</title>
        <authorList>
            <consortium name="The Broad Institute Genomics Platform"/>
            <consortium name="The Broad Institute Genome Sequencing Center for Infectious Disease"/>
            <person name="Wu L."/>
            <person name="Ma J."/>
        </authorList>
    </citation>
    <scope>NUCLEOTIDE SEQUENCE [LARGE SCALE GENOMIC DNA]</scope>
    <source>
        <strain evidence="2 3">JCM 12696</strain>
    </source>
</reference>
<evidence type="ECO:0000313" key="2">
    <source>
        <dbReference type="EMBL" id="GAA1152479.1"/>
    </source>
</evidence>
<sequence>MGAKGVTAVRTGGDRMNYNDLMQVDLGKLGTAVSDWETVVQDLRTLAGDARDGMKAKSDEARWQGVNAAVTQSFVGKTAKEFADLHREAESIWSVLDDAHTELTELRRRAQDLTTEAGEAGFLVLDDECGRVKVMEAQCTPEETGQKKLDLMQWYADTLTGIVGHAGEIDASTVRALRGSHGGDPDNPGHGTYTSLDEEMLPRAIDLAKLGGDASPTERQALRRLWESLGPESRAELWSGHKDDLLAAGILTPQVKQVANDDGAGPYDVEDPSWGDRWIEAQAEMMVDSGDIIGNTEASRHMNHYLEGSGETLDLDVDRMLSDDEALRLEAQRSVAGQQEEWRRQALAAFEESGGQPVTIPVETKPAGYTHSDRDWYLAVGSGMTNTTGAVTVVPGADGRPKVTLDYQVNVWDRYNWDAGKATPIGPTTVTDADMARLHTTGLAREFDMRGSGSTQHVELGTEPGPLPDPPDQGREGTRQDPGREGIR</sequence>
<feature type="compositionally biased region" description="Basic and acidic residues" evidence="1">
    <location>
        <begin position="472"/>
        <end position="488"/>
    </location>
</feature>
<evidence type="ECO:0000256" key="1">
    <source>
        <dbReference type="SAM" id="MobiDB-lite"/>
    </source>
</evidence>
<protein>
    <recommendedName>
        <fullName evidence="4">WXG100 family type VII secretion target</fullName>
    </recommendedName>
</protein>
<evidence type="ECO:0000313" key="3">
    <source>
        <dbReference type="Proteomes" id="UP001501371"/>
    </source>
</evidence>
<keyword evidence="3" id="KW-1185">Reference proteome</keyword>
<name>A0ABN1UKC0_9ACTN</name>
<comment type="caution">
    <text evidence="2">The sequence shown here is derived from an EMBL/GenBank/DDBJ whole genome shotgun (WGS) entry which is preliminary data.</text>
</comment>
<evidence type="ECO:0008006" key="4">
    <source>
        <dbReference type="Google" id="ProtNLM"/>
    </source>
</evidence>
<organism evidence="2 3">
    <name type="scientific">Streptomyces hebeiensis</name>
    <dbReference type="NCBI Taxonomy" id="229486"/>
    <lineage>
        <taxon>Bacteria</taxon>
        <taxon>Bacillati</taxon>
        <taxon>Actinomycetota</taxon>
        <taxon>Actinomycetes</taxon>
        <taxon>Kitasatosporales</taxon>
        <taxon>Streptomycetaceae</taxon>
        <taxon>Streptomyces</taxon>
    </lineage>
</organism>
<proteinExistence type="predicted"/>
<dbReference type="Proteomes" id="UP001501371">
    <property type="component" value="Unassembled WGS sequence"/>
</dbReference>
<accession>A0ABN1UKC0</accession>